<protein>
    <submittedName>
        <fullName evidence="1">Uncharacterized protein</fullName>
    </submittedName>
</protein>
<reference evidence="1" key="1">
    <citation type="submission" date="2014-09" db="EMBL/GenBank/DDBJ databases">
        <authorList>
            <person name="Magalhaes I.L.F."/>
            <person name="Oliveira U."/>
            <person name="Santos F.R."/>
            <person name="Vidigal T.H.D.A."/>
            <person name="Brescovit A.D."/>
            <person name="Santos A.J."/>
        </authorList>
    </citation>
    <scope>NUCLEOTIDE SEQUENCE</scope>
    <source>
        <tissue evidence="1">Shoot tissue taken approximately 20 cm above the soil surface</tissue>
    </source>
</reference>
<sequence length="136" mass="15143">MAACSEGAAELCLRGKVSLGCSADTDTGRPCAYWWAPLARGRFPAAGAGARVEMPRTGAGDVVDAAAASRRRSSARLARRRARSIRLGWVWLWERAAERRDRRRNGSGESPGWEGLGFRFRSRSCREERLWCWVSE</sequence>
<evidence type="ECO:0000313" key="1">
    <source>
        <dbReference type="EMBL" id="JAD24520.1"/>
    </source>
</evidence>
<name>A0A0A8YGS6_ARUDO</name>
<proteinExistence type="predicted"/>
<dbReference type="EMBL" id="GBRH01273375">
    <property type="protein sequence ID" value="JAD24520.1"/>
    <property type="molecule type" value="Transcribed_RNA"/>
</dbReference>
<reference evidence="1" key="2">
    <citation type="journal article" date="2015" name="Data Brief">
        <title>Shoot transcriptome of the giant reed, Arundo donax.</title>
        <authorList>
            <person name="Barrero R.A."/>
            <person name="Guerrero F.D."/>
            <person name="Moolhuijzen P."/>
            <person name="Goolsby J.A."/>
            <person name="Tidwell J."/>
            <person name="Bellgard S.E."/>
            <person name="Bellgard M.I."/>
        </authorList>
    </citation>
    <scope>NUCLEOTIDE SEQUENCE</scope>
    <source>
        <tissue evidence="1">Shoot tissue taken approximately 20 cm above the soil surface</tissue>
    </source>
</reference>
<organism evidence="1">
    <name type="scientific">Arundo donax</name>
    <name type="common">Giant reed</name>
    <name type="synonym">Donax arundinaceus</name>
    <dbReference type="NCBI Taxonomy" id="35708"/>
    <lineage>
        <taxon>Eukaryota</taxon>
        <taxon>Viridiplantae</taxon>
        <taxon>Streptophyta</taxon>
        <taxon>Embryophyta</taxon>
        <taxon>Tracheophyta</taxon>
        <taxon>Spermatophyta</taxon>
        <taxon>Magnoliopsida</taxon>
        <taxon>Liliopsida</taxon>
        <taxon>Poales</taxon>
        <taxon>Poaceae</taxon>
        <taxon>PACMAD clade</taxon>
        <taxon>Arundinoideae</taxon>
        <taxon>Arundineae</taxon>
        <taxon>Arundo</taxon>
    </lineage>
</organism>
<dbReference type="AlphaFoldDB" id="A0A0A8YGS6"/>
<accession>A0A0A8YGS6</accession>